<dbReference type="AlphaFoldDB" id="A0A8X6R2F5"/>
<accession>A0A8X6R2F5</accession>
<name>A0A8X6R2F5_NEPPI</name>
<reference evidence="1" key="1">
    <citation type="submission" date="2020-08" db="EMBL/GenBank/DDBJ databases">
        <title>Multicomponent nature underlies the extraordinary mechanical properties of spider dragline silk.</title>
        <authorList>
            <person name="Kono N."/>
            <person name="Nakamura H."/>
            <person name="Mori M."/>
            <person name="Yoshida Y."/>
            <person name="Ohtoshi R."/>
            <person name="Malay A.D."/>
            <person name="Moran D.A.P."/>
            <person name="Tomita M."/>
            <person name="Numata K."/>
            <person name="Arakawa K."/>
        </authorList>
    </citation>
    <scope>NUCLEOTIDE SEQUENCE</scope>
</reference>
<comment type="caution">
    <text evidence="1">The sequence shown here is derived from an EMBL/GenBank/DDBJ whole genome shotgun (WGS) entry which is preliminary data.</text>
</comment>
<gene>
    <name evidence="1" type="primary">AVEN_67325_1</name>
    <name evidence="1" type="ORF">NPIL_28591</name>
</gene>
<proteinExistence type="predicted"/>
<dbReference type="EMBL" id="BMAW01039477">
    <property type="protein sequence ID" value="GFU56009.1"/>
    <property type="molecule type" value="Genomic_DNA"/>
</dbReference>
<evidence type="ECO:0000313" key="2">
    <source>
        <dbReference type="Proteomes" id="UP000887013"/>
    </source>
</evidence>
<evidence type="ECO:0000313" key="1">
    <source>
        <dbReference type="EMBL" id="GFU56009.1"/>
    </source>
</evidence>
<protein>
    <submittedName>
        <fullName evidence="1">Uncharacterized protein</fullName>
    </submittedName>
</protein>
<sequence length="116" mass="13491">MYEPVSFACLENFEKCNRLPGETHLASHLRSCWMNYCRDDKDFDSLADLIISENIFDILGNILSTPIAVRRVEDCRFPVQLSKDCDIYFSAKDRSFEEKKIEKQPACLGRSHELPR</sequence>
<organism evidence="1 2">
    <name type="scientific">Nephila pilipes</name>
    <name type="common">Giant wood spider</name>
    <name type="synonym">Nephila maculata</name>
    <dbReference type="NCBI Taxonomy" id="299642"/>
    <lineage>
        <taxon>Eukaryota</taxon>
        <taxon>Metazoa</taxon>
        <taxon>Ecdysozoa</taxon>
        <taxon>Arthropoda</taxon>
        <taxon>Chelicerata</taxon>
        <taxon>Arachnida</taxon>
        <taxon>Araneae</taxon>
        <taxon>Araneomorphae</taxon>
        <taxon>Entelegynae</taxon>
        <taxon>Araneoidea</taxon>
        <taxon>Nephilidae</taxon>
        <taxon>Nephila</taxon>
    </lineage>
</organism>
<keyword evidence="2" id="KW-1185">Reference proteome</keyword>
<dbReference type="Proteomes" id="UP000887013">
    <property type="component" value="Unassembled WGS sequence"/>
</dbReference>